<dbReference type="Pfam" id="PF00575">
    <property type="entry name" value="S1"/>
    <property type="match status" value="1"/>
</dbReference>
<dbReference type="RefSeq" id="WP_126760600.1">
    <property type="nucleotide sequence ID" value="NZ_BKBT01000004.1"/>
</dbReference>
<protein>
    <submittedName>
        <fullName evidence="2">CvfD/Ygs/GSP13 family RNA-binding post-transcriptional regulator</fullName>
    </submittedName>
</protein>
<dbReference type="AlphaFoldDB" id="A0AAF0BI14"/>
<reference evidence="2" key="1">
    <citation type="submission" date="2023-01" db="EMBL/GenBank/DDBJ databases">
        <title>Oxazolidinone resistance genes in florfenicol resistant enterococci from beef cattle and veal calves at slaughter.</title>
        <authorList>
            <person name="Biggel M."/>
        </authorList>
    </citation>
    <scope>NUCLEOTIDE SEQUENCE</scope>
    <source>
        <strain evidence="2">K204-1</strain>
    </source>
</reference>
<dbReference type="InterPro" id="IPR012340">
    <property type="entry name" value="NA-bd_OB-fold"/>
</dbReference>
<dbReference type="GO" id="GO:0003729">
    <property type="term" value="F:mRNA binding"/>
    <property type="evidence" value="ECO:0007669"/>
    <property type="project" value="TreeGrafter"/>
</dbReference>
<evidence type="ECO:0000259" key="1">
    <source>
        <dbReference type="PROSITE" id="PS50126"/>
    </source>
</evidence>
<proteinExistence type="predicted"/>
<name>A0AAF0BI14_9ENTE</name>
<dbReference type="EMBL" id="CP116507">
    <property type="protein sequence ID" value="WCG22506.1"/>
    <property type="molecule type" value="Genomic_DNA"/>
</dbReference>
<dbReference type="GO" id="GO:0006412">
    <property type="term" value="P:translation"/>
    <property type="evidence" value="ECO:0007669"/>
    <property type="project" value="TreeGrafter"/>
</dbReference>
<feature type="domain" description="S1 motif" evidence="1">
    <location>
        <begin position="6"/>
        <end position="75"/>
    </location>
</feature>
<gene>
    <name evidence="2" type="ORF">PML95_08965</name>
</gene>
<dbReference type="Gene3D" id="2.40.50.140">
    <property type="entry name" value="Nucleic acid-binding proteins"/>
    <property type="match status" value="1"/>
</dbReference>
<dbReference type="InterPro" id="IPR050437">
    <property type="entry name" value="Ribos_protein_bS1-like"/>
</dbReference>
<dbReference type="PROSITE" id="PS50126">
    <property type="entry name" value="S1"/>
    <property type="match status" value="1"/>
</dbReference>
<evidence type="ECO:0000313" key="2">
    <source>
        <dbReference type="EMBL" id="WCG22506.1"/>
    </source>
</evidence>
<accession>A0AAF0BI14</accession>
<dbReference type="SUPFAM" id="SSF50249">
    <property type="entry name" value="Nucleic acid-binding proteins"/>
    <property type="match status" value="1"/>
</dbReference>
<dbReference type="InterPro" id="IPR003029">
    <property type="entry name" value="S1_domain"/>
</dbReference>
<dbReference type="NCBIfam" id="NF040579">
    <property type="entry name" value="S1_dom_CvfD"/>
    <property type="match status" value="1"/>
</dbReference>
<dbReference type="Proteomes" id="UP001179600">
    <property type="component" value="Chromosome"/>
</dbReference>
<dbReference type="GO" id="GO:0003735">
    <property type="term" value="F:structural constituent of ribosome"/>
    <property type="evidence" value="ECO:0007669"/>
    <property type="project" value="TreeGrafter"/>
</dbReference>
<organism evidence="2 3">
    <name type="scientific">Vagococcus lutrae</name>
    <dbReference type="NCBI Taxonomy" id="81947"/>
    <lineage>
        <taxon>Bacteria</taxon>
        <taxon>Bacillati</taxon>
        <taxon>Bacillota</taxon>
        <taxon>Bacilli</taxon>
        <taxon>Lactobacillales</taxon>
        <taxon>Enterococcaceae</taxon>
        <taxon>Vagococcus</taxon>
    </lineage>
</organism>
<dbReference type="SMART" id="SM00316">
    <property type="entry name" value="S1"/>
    <property type="match status" value="1"/>
</dbReference>
<sequence>MTYKIGDIVTGVVTGIQPYGAFVLVDDEFQGLIHISEVKSGYIKDIAEYLEIGQEITVQIIDIDEYTKKCSLSLRSLSQENYTRRYRKKHFFTHPHHEIGFQSLADNMPAWIDEAMTRLSDK</sequence>
<dbReference type="PANTHER" id="PTHR10724">
    <property type="entry name" value="30S RIBOSOMAL PROTEIN S1"/>
    <property type="match status" value="1"/>
</dbReference>
<evidence type="ECO:0000313" key="3">
    <source>
        <dbReference type="Proteomes" id="UP001179600"/>
    </source>
</evidence>